<evidence type="ECO:0000313" key="1">
    <source>
        <dbReference type="EMBL" id="MCK7611201.1"/>
    </source>
</evidence>
<keyword evidence="2" id="KW-1185">Reference proteome</keyword>
<proteinExistence type="predicted"/>
<dbReference type="Proteomes" id="UP001431221">
    <property type="component" value="Unassembled WGS sequence"/>
</dbReference>
<organism evidence="1 2">
    <name type="scientific">Roseibium sediminicola</name>
    <dbReference type="NCBI Taxonomy" id="2933272"/>
    <lineage>
        <taxon>Bacteria</taxon>
        <taxon>Pseudomonadati</taxon>
        <taxon>Pseudomonadota</taxon>
        <taxon>Alphaproteobacteria</taxon>
        <taxon>Hyphomicrobiales</taxon>
        <taxon>Stappiaceae</taxon>
        <taxon>Roseibium</taxon>
    </lineage>
</organism>
<name>A0ABT0GPG1_9HYPH</name>
<accession>A0ABT0GPG1</accession>
<evidence type="ECO:0000313" key="2">
    <source>
        <dbReference type="Proteomes" id="UP001431221"/>
    </source>
</evidence>
<protein>
    <submittedName>
        <fullName evidence="1">Uncharacterized protein</fullName>
    </submittedName>
</protein>
<reference evidence="1" key="1">
    <citation type="submission" date="2022-04" db="EMBL/GenBank/DDBJ databases">
        <title>Roseibium sp. CAU 1639 isolated from mud.</title>
        <authorList>
            <person name="Kim W."/>
        </authorList>
    </citation>
    <scope>NUCLEOTIDE SEQUENCE</scope>
    <source>
        <strain evidence="1">CAU 1639</strain>
    </source>
</reference>
<sequence>MWVIMAVSIQLLSGPNSWAVADQGTFENEAECEAALSEAVPRTLSDGMRLAWEQSELKFICLKVRDS</sequence>
<dbReference type="EMBL" id="JALNMJ010000002">
    <property type="protein sequence ID" value="MCK7611201.1"/>
    <property type="molecule type" value="Genomic_DNA"/>
</dbReference>
<gene>
    <name evidence="1" type="ORF">M0H32_03415</name>
</gene>
<comment type="caution">
    <text evidence="1">The sequence shown here is derived from an EMBL/GenBank/DDBJ whole genome shotgun (WGS) entry which is preliminary data.</text>
</comment>
<dbReference type="RefSeq" id="WP_248150717.1">
    <property type="nucleotide sequence ID" value="NZ_JALNMJ010000002.1"/>
</dbReference>